<dbReference type="GO" id="GO:0061462">
    <property type="term" value="P:protein localization to lysosome"/>
    <property type="evidence" value="ECO:0000318"/>
    <property type="project" value="GO_Central"/>
</dbReference>
<dbReference type="GO" id="GO:0140007">
    <property type="term" value="C:KICSTOR complex"/>
    <property type="evidence" value="ECO:0000318"/>
    <property type="project" value="GO_Central"/>
</dbReference>
<sequence>MNKEFLSIIYNHLSCLNFSVLPKMVKQKQTSITSNSNPSDIVWNKFLQSFSNLSNCEFSYYKFTYLSMKTNNLQDVYVTILNELRIICNLNKSNTGNSSNTITSPTFLNSNNNSGPTSPTTITTTTTTTTVQTTPTSTPTKNTSSFTFASLLKSPTSSQQQQQQQQQQQPKPLTQQQIDDQNSENSFFLTLVQQTCVILQVRVDMIGIYQSLLQLLINQDLNIETIENALDLIPIIYKDKITHPLLIQIKTNINYEISILKNLLKAHTFVSKHEFKDSILLLYKSKIELDQWRETENGLHSTGTTHKHSSSSSSSSSNHHNDRWTSNHIHQWLSMFHNSILSKSTLYFYFPLLNVEEEIGGTSSSFKEIYQKNAPDYISIIENFCSKNGVLFFGLIFEAKNRNYNKIGYSFIEPESVGGLGAFPLLFYYPLDKSPMQHLPNIIGLIMQNYQSLERPNDILYYLDCRKVKDTGYRNNENSSGSSSSTNGGSTNSGFGISSSGGVSGNNSNSNNNINSGYNNNSGVVSGGGSSSSSFKVVTTYDEYITYFISRVEQQGVLVSIIFKDIKKQKDQHINEFLKLLINSLRMNDVISILRQRDQSK</sequence>
<gene>
    <name evidence="2" type="ORF">DDB_G0278475</name>
</gene>
<dbReference type="SUPFAM" id="SSF64518">
    <property type="entry name" value="Phase 1 flagellin"/>
    <property type="match status" value="1"/>
</dbReference>
<dbReference type="GO" id="GO:0034198">
    <property type="term" value="P:cellular response to amino acid starvation"/>
    <property type="evidence" value="ECO:0000318"/>
    <property type="project" value="GO_Central"/>
</dbReference>
<dbReference type="PANTHER" id="PTHR31581">
    <property type="entry name" value="KICSTOR COMPLEX PROTEIN C12ORF66"/>
    <property type="match status" value="1"/>
</dbReference>
<dbReference type="STRING" id="44689.Q54Y15"/>
<dbReference type="Proteomes" id="UP000002195">
    <property type="component" value="Unassembled WGS sequence"/>
</dbReference>
<dbReference type="VEuPathDB" id="AmoebaDB:DDB_G0278475"/>
<feature type="region of interest" description="Disordered" evidence="1">
    <location>
        <begin position="99"/>
        <end position="143"/>
    </location>
</feature>
<dbReference type="SUPFAM" id="SSF160651">
    <property type="entry name" value="FLJ32549 C-terminal domain-like"/>
    <property type="match status" value="1"/>
</dbReference>
<reference evidence="2 3" key="1">
    <citation type="journal article" date="2005" name="Nature">
        <title>The genome of the social amoeba Dictyostelium discoideum.</title>
        <authorList>
            <consortium name="The Dictyostelium discoideum Sequencing Consortium"/>
            <person name="Eichinger L."/>
            <person name="Pachebat J.A."/>
            <person name="Glockner G."/>
            <person name="Rajandream M.A."/>
            <person name="Sucgang R."/>
            <person name="Berriman M."/>
            <person name="Song J."/>
            <person name="Olsen R."/>
            <person name="Szafranski K."/>
            <person name="Xu Q."/>
            <person name="Tunggal B."/>
            <person name="Kummerfeld S."/>
            <person name="Madera M."/>
            <person name="Konfortov B.A."/>
            <person name="Rivero F."/>
            <person name="Bankier A.T."/>
            <person name="Lehmann R."/>
            <person name="Hamlin N."/>
            <person name="Davies R."/>
            <person name="Gaudet P."/>
            <person name="Fey P."/>
            <person name="Pilcher K."/>
            <person name="Chen G."/>
            <person name="Saunders D."/>
            <person name="Sodergren E."/>
            <person name="Davis P."/>
            <person name="Kerhornou A."/>
            <person name="Nie X."/>
            <person name="Hall N."/>
            <person name="Anjard C."/>
            <person name="Hemphill L."/>
            <person name="Bason N."/>
            <person name="Farbrother P."/>
            <person name="Desany B."/>
            <person name="Just E."/>
            <person name="Morio T."/>
            <person name="Rost R."/>
            <person name="Churcher C."/>
            <person name="Cooper J."/>
            <person name="Haydock S."/>
            <person name="van Driessche N."/>
            <person name="Cronin A."/>
            <person name="Goodhead I."/>
            <person name="Muzny D."/>
            <person name="Mourier T."/>
            <person name="Pain A."/>
            <person name="Lu M."/>
            <person name="Harper D."/>
            <person name="Lindsay R."/>
            <person name="Hauser H."/>
            <person name="James K."/>
            <person name="Quiles M."/>
            <person name="Madan Babu M."/>
            <person name="Saito T."/>
            <person name="Buchrieser C."/>
            <person name="Wardroper A."/>
            <person name="Felder M."/>
            <person name="Thangavelu M."/>
            <person name="Johnson D."/>
            <person name="Knights A."/>
            <person name="Loulseged H."/>
            <person name="Mungall K."/>
            <person name="Oliver K."/>
            <person name="Price C."/>
            <person name="Quail M.A."/>
            <person name="Urushihara H."/>
            <person name="Hernandez J."/>
            <person name="Rabbinowitsch E."/>
            <person name="Steffen D."/>
            <person name="Sanders M."/>
            <person name="Ma J."/>
            <person name="Kohara Y."/>
            <person name="Sharp S."/>
            <person name="Simmonds M."/>
            <person name="Spiegler S."/>
            <person name="Tivey A."/>
            <person name="Sugano S."/>
            <person name="White B."/>
            <person name="Walker D."/>
            <person name="Woodward J."/>
            <person name="Winckler T."/>
            <person name="Tanaka Y."/>
            <person name="Shaulsky G."/>
            <person name="Schleicher M."/>
            <person name="Weinstock G."/>
            <person name="Rosenthal A."/>
            <person name="Cox E.C."/>
            <person name="Chisholm R.L."/>
            <person name="Gibbs R."/>
            <person name="Loomis W.F."/>
            <person name="Platzer M."/>
            <person name="Kay R.R."/>
            <person name="Williams J."/>
            <person name="Dear P.H."/>
            <person name="Noegel A.A."/>
            <person name="Barrell B."/>
            <person name="Kuspa A."/>
        </authorList>
    </citation>
    <scope>NUCLEOTIDE SEQUENCE [LARGE SCALE GENOMIC DNA]</scope>
    <source>
        <strain evidence="2 3">AX4</strain>
    </source>
</reference>
<organism evidence="2 3">
    <name type="scientific">Dictyostelium discoideum</name>
    <name type="common">Social amoeba</name>
    <dbReference type="NCBI Taxonomy" id="44689"/>
    <lineage>
        <taxon>Eukaryota</taxon>
        <taxon>Amoebozoa</taxon>
        <taxon>Evosea</taxon>
        <taxon>Eumycetozoa</taxon>
        <taxon>Dictyostelia</taxon>
        <taxon>Dictyosteliales</taxon>
        <taxon>Dictyosteliaceae</taxon>
        <taxon>Dictyostelium</taxon>
    </lineage>
</organism>
<dbReference type="SUPFAM" id="SSF158548">
    <property type="entry name" value="FLJ32549 domain-like"/>
    <property type="match status" value="1"/>
</dbReference>
<dbReference type="RefSeq" id="XP_642387.1">
    <property type="nucleotide sequence ID" value="XM_637295.1"/>
</dbReference>
<dbReference type="HOGENOM" id="CLU_454509_0_0_1"/>
<dbReference type="EMBL" id="AAFI02000023">
    <property type="protein sequence ID" value="EAL68410.1"/>
    <property type="molecule type" value="Genomic_DNA"/>
</dbReference>
<evidence type="ECO:0000313" key="3">
    <source>
        <dbReference type="Proteomes" id="UP000002195"/>
    </source>
</evidence>
<dbReference type="InterPro" id="IPR038060">
    <property type="entry name" value="C12orf66-like_central_sf"/>
</dbReference>
<feature type="compositionally biased region" description="Low complexity" evidence="1">
    <location>
        <begin position="157"/>
        <end position="177"/>
    </location>
</feature>
<feature type="region of interest" description="Disordered" evidence="1">
    <location>
        <begin position="157"/>
        <end position="179"/>
    </location>
</feature>
<dbReference type="InterPro" id="IPR018544">
    <property type="entry name" value="KICS_2"/>
</dbReference>
<dbReference type="PaxDb" id="44689-DDB0205477"/>
<dbReference type="SMR" id="Q54Y15"/>
<proteinExistence type="predicted"/>
<name>Q54Y15_DICDI</name>
<feature type="compositionally biased region" description="Low complexity" evidence="1">
    <location>
        <begin position="478"/>
        <end position="514"/>
    </location>
</feature>
<dbReference type="PANTHER" id="PTHR31581:SF1">
    <property type="entry name" value="KICSTOR SUBUNIT 2"/>
    <property type="match status" value="1"/>
</dbReference>
<protein>
    <submittedName>
        <fullName evidence="2">Uncharacterized protein</fullName>
    </submittedName>
</protein>
<dbReference type="AlphaFoldDB" id="Q54Y15"/>
<dbReference type="GO" id="GO:0042149">
    <property type="term" value="P:cellular response to glucose starvation"/>
    <property type="evidence" value="ECO:0000318"/>
    <property type="project" value="GO_Central"/>
</dbReference>
<dbReference type="Reactome" id="R-DDI-9639288">
    <property type="pathway name" value="Amino acids regulate mTORC1"/>
</dbReference>
<dbReference type="GO" id="GO:1904262">
    <property type="term" value="P:negative regulation of TORC1 signaling"/>
    <property type="evidence" value="ECO:0000318"/>
    <property type="project" value="GO_Central"/>
</dbReference>
<evidence type="ECO:0000313" key="2">
    <source>
        <dbReference type="EMBL" id="EAL68410.1"/>
    </source>
</evidence>
<comment type="caution">
    <text evidence="2">The sequence shown here is derived from an EMBL/GenBank/DDBJ whole genome shotgun (WGS) entry which is preliminary data.</text>
</comment>
<accession>Q54Y15</accession>
<feature type="region of interest" description="Disordered" evidence="1">
    <location>
        <begin position="473"/>
        <end position="514"/>
    </location>
</feature>
<dbReference type="Gene3D" id="1.10.3450.30">
    <property type="match status" value="1"/>
</dbReference>
<dbReference type="GeneID" id="8621592"/>
<dbReference type="eggNOG" id="ENOG502RE8J">
    <property type="taxonomic scope" value="Eukaryota"/>
</dbReference>
<dbReference type="InParanoid" id="Q54Y15"/>
<dbReference type="OMA" id="DQHINEF"/>
<keyword evidence="3" id="KW-1185">Reference proteome</keyword>
<dbReference type="FunFam" id="1.10.3450.30:FF:000004">
    <property type="entry name" value="Predicted protein"/>
    <property type="match status" value="1"/>
</dbReference>
<dbReference type="GlyGen" id="Q54Y15">
    <property type="glycosylation" value="1 site"/>
</dbReference>
<feature type="region of interest" description="Disordered" evidence="1">
    <location>
        <begin position="298"/>
        <end position="322"/>
    </location>
</feature>
<dbReference type="KEGG" id="ddi:DDB_G0278475"/>
<dbReference type="dictyBase" id="DDB_G0278475"/>
<evidence type="ECO:0000256" key="1">
    <source>
        <dbReference type="SAM" id="MobiDB-lite"/>
    </source>
</evidence>
<dbReference type="Pfam" id="PF09404">
    <property type="entry name" value="C12orf66_like"/>
    <property type="match status" value="2"/>
</dbReference>